<dbReference type="EMBL" id="JACBAZ010000001">
    <property type="protein sequence ID" value="NWK54006.1"/>
    <property type="molecule type" value="Genomic_DNA"/>
</dbReference>
<evidence type="ECO:0000313" key="3">
    <source>
        <dbReference type="Proteomes" id="UP000557872"/>
    </source>
</evidence>
<keyword evidence="1" id="KW-1133">Transmembrane helix</keyword>
<sequence>MSKKTDNILILPGPDGWELWQGTREQGFRRILEDGPALASELDKIPSGFLMMGFPVREALAVPFKAQTDDEAMFEDLAAMQLEKIGVRPELGAGQLTDVFAAACSEGETTLLSVVLAPPPEGTMPMRSPKQFDLSARMYPMEDNAVTLWCELGRWVFAVTSGGRLTYFQSLPGTGVTEHAVREVKLALNQLRLQGVDLDVQRAVVWATDRDEDPKESQIREFVDGLGMELVFADKPSPVLPTNMSKLVPADVRAEQRLKQERLKRNLGIAAVVLAYFGLAAYFGYDYWGLSQEVNTQQKELDAVRLEHKEIGAFNSEWDQLAPVVEDQYWPMMVLKRAAEQIPPNQDLRFKVFDATMGQVTIRGEAADIKLINAFNSKLRRALPDYDWEFPPAEADAKTNRRTFNYTGILEGDTEEL</sequence>
<evidence type="ECO:0008006" key="4">
    <source>
        <dbReference type="Google" id="ProtNLM"/>
    </source>
</evidence>
<feature type="transmembrane region" description="Helical" evidence="1">
    <location>
        <begin position="267"/>
        <end position="285"/>
    </location>
</feature>
<reference evidence="2 3" key="1">
    <citation type="submission" date="2020-07" db="EMBL/GenBank/DDBJ databases">
        <title>Roseicoccus Jingziensis gen. nov., sp. nov., isolated from coastal seawater.</title>
        <authorList>
            <person name="Feng X."/>
        </authorList>
    </citation>
    <scope>NUCLEOTIDE SEQUENCE [LARGE SCALE GENOMIC DNA]</scope>
    <source>
        <strain evidence="2 3">N1E253</strain>
    </source>
</reference>
<proteinExistence type="predicted"/>
<accession>A0A851G9A2</accession>
<keyword evidence="1" id="KW-0812">Transmembrane</keyword>
<dbReference type="RefSeq" id="WP_178930556.1">
    <property type="nucleotide sequence ID" value="NZ_JACBAZ010000001.1"/>
</dbReference>
<keyword evidence="3" id="KW-1185">Reference proteome</keyword>
<evidence type="ECO:0000256" key="1">
    <source>
        <dbReference type="SAM" id="Phobius"/>
    </source>
</evidence>
<gene>
    <name evidence="2" type="ORF">HW115_00160</name>
</gene>
<dbReference type="AlphaFoldDB" id="A0A851G9A2"/>
<keyword evidence="1" id="KW-0472">Membrane</keyword>
<dbReference type="Proteomes" id="UP000557872">
    <property type="component" value="Unassembled WGS sequence"/>
</dbReference>
<evidence type="ECO:0000313" key="2">
    <source>
        <dbReference type="EMBL" id="NWK54006.1"/>
    </source>
</evidence>
<organism evidence="2 3">
    <name type="scientific">Oceaniferula marina</name>
    <dbReference type="NCBI Taxonomy" id="2748318"/>
    <lineage>
        <taxon>Bacteria</taxon>
        <taxon>Pseudomonadati</taxon>
        <taxon>Verrucomicrobiota</taxon>
        <taxon>Verrucomicrobiia</taxon>
        <taxon>Verrucomicrobiales</taxon>
        <taxon>Verrucomicrobiaceae</taxon>
        <taxon>Oceaniferula</taxon>
    </lineage>
</organism>
<protein>
    <recommendedName>
        <fullName evidence="4">GspL cytoplasmic actin-ATPase-like domain-containing protein</fullName>
    </recommendedName>
</protein>
<comment type="caution">
    <text evidence="2">The sequence shown here is derived from an EMBL/GenBank/DDBJ whole genome shotgun (WGS) entry which is preliminary data.</text>
</comment>
<name>A0A851G9A2_9BACT</name>